<name>A0A853DKU2_9MICO</name>
<keyword evidence="10" id="KW-0406">Ion transport</keyword>
<evidence type="ECO:0000256" key="4">
    <source>
        <dbReference type="ARBA" id="ARBA00022989"/>
    </source>
</evidence>
<keyword evidence="10" id="KW-0479">Metal-binding</keyword>
<dbReference type="AlphaFoldDB" id="A0A853DKU2"/>
<accession>A0A853DKU2</accession>
<comment type="activity regulation">
    <text evidence="10">Na(+) is not transported, but it plays an essential structural role and its presence is essential for fluoride channel function.</text>
</comment>
<dbReference type="Proteomes" id="UP000521075">
    <property type="component" value="Unassembled WGS sequence"/>
</dbReference>
<dbReference type="GO" id="GO:0046872">
    <property type="term" value="F:metal ion binding"/>
    <property type="evidence" value="ECO:0007669"/>
    <property type="project" value="UniProtKB-KW"/>
</dbReference>
<keyword evidence="4 10" id="KW-1133">Transmembrane helix</keyword>
<dbReference type="GO" id="GO:0005886">
    <property type="term" value="C:plasma membrane"/>
    <property type="evidence" value="ECO:0007669"/>
    <property type="project" value="UniProtKB-SubCell"/>
</dbReference>
<evidence type="ECO:0000256" key="6">
    <source>
        <dbReference type="ARBA" id="ARBA00023303"/>
    </source>
</evidence>
<feature type="binding site" evidence="10">
    <location>
        <position position="88"/>
    </location>
    <ligand>
        <name>Na(+)</name>
        <dbReference type="ChEBI" id="CHEBI:29101"/>
        <note>structural</note>
    </ligand>
</feature>
<evidence type="ECO:0000256" key="7">
    <source>
        <dbReference type="ARBA" id="ARBA00035120"/>
    </source>
</evidence>
<evidence type="ECO:0000256" key="10">
    <source>
        <dbReference type="HAMAP-Rule" id="MF_00454"/>
    </source>
</evidence>
<comment type="subcellular location">
    <subcellularLocation>
        <location evidence="1 10">Cell membrane</location>
        <topology evidence="1 10">Multi-pass membrane protein</topology>
    </subcellularLocation>
</comment>
<keyword evidence="3 10" id="KW-0812">Transmembrane</keyword>
<keyword evidence="10" id="KW-0813">Transport</keyword>
<sequence length="152" mass="15752">MTPRPPVPVHLHWRSVLLVFVGGALGTTVRYLISGAVPSVYGLPLATFGINVVGAFVLGWLLEALALRGPDEGRRRSVRLFVGTGILGGFTTYSAFAVDTDGLIVAQNVGGSILYAVATIAVGALASLAGIALGAALGRRRAGRLRRNEDAS</sequence>
<keyword evidence="10" id="KW-0915">Sodium</keyword>
<keyword evidence="2 10" id="KW-1003">Cell membrane</keyword>
<protein>
    <recommendedName>
        <fullName evidence="10">Fluoride-specific ion channel FluC</fullName>
    </recommendedName>
</protein>
<evidence type="ECO:0000256" key="5">
    <source>
        <dbReference type="ARBA" id="ARBA00023136"/>
    </source>
</evidence>
<dbReference type="EMBL" id="JACCHJ010000001">
    <property type="protein sequence ID" value="NYK09716.1"/>
    <property type="molecule type" value="Genomic_DNA"/>
</dbReference>
<evidence type="ECO:0000256" key="3">
    <source>
        <dbReference type="ARBA" id="ARBA00022692"/>
    </source>
</evidence>
<feature type="transmembrane region" description="Helical" evidence="10">
    <location>
        <begin position="12"/>
        <end position="33"/>
    </location>
</feature>
<comment type="catalytic activity">
    <reaction evidence="8">
        <text>fluoride(in) = fluoride(out)</text>
        <dbReference type="Rhea" id="RHEA:76159"/>
        <dbReference type="ChEBI" id="CHEBI:17051"/>
    </reaction>
    <physiologicalReaction direction="left-to-right" evidence="8">
        <dbReference type="Rhea" id="RHEA:76160"/>
    </physiologicalReaction>
</comment>
<dbReference type="PANTHER" id="PTHR28259">
    <property type="entry name" value="FLUORIDE EXPORT PROTEIN 1-RELATED"/>
    <property type="match status" value="1"/>
</dbReference>
<evidence type="ECO:0000313" key="12">
    <source>
        <dbReference type="Proteomes" id="UP000521075"/>
    </source>
</evidence>
<comment type="function">
    <text evidence="9 10">Fluoride-specific ion channel. Important for reducing fluoride concentration in the cell, thus reducing its toxicity.</text>
</comment>
<reference evidence="11 12" key="1">
    <citation type="submission" date="2020-07" db="EMBL/GenBank/DDBJ databases">
        <title>Sequencing the genomes of 1000 actinobacteria strains.</title>
        <authorList>
            <person name="Klenk H.-P."/>
        </authorList>
    </citation>
    <scope>NUCLEOTIDE SEQUENCE [LARGE SCALE GENOMIC DNA]</scope>
    <source>
        <strain evidence="11 12">DSM 15166</strain>
    </source>
</reference>
<evidence type="ECO:0000256" key="9">
    <source>
        <dbReference type="ARBA" id="ARBA00049940"/>
    </source>
</evidence>
<proteinExistence type="inferred from homology"/>
<dbReference type="GO" id="GO:0140114">
    <property type="term" value="P:cellular detoxification of fluoride"/>
    <property type="evidence" value="ECO:0007669"/>
    <property type="project" value="UniProtKB-UniRule"/>
</dbReference>
<organism evidence="11 12">
    <name type="scientific">Leifsonia naganoensis</name>
    <dbReference type="NCBI Taxonomy" id="150025"/>
    <lineage>
        <taxon>Bacteria</taxon>
        <taxon>Bacillati</taxon>
        <taxon>Actinomycetota</taxon>
        <taxon>Actinomycetes</taxon>
        <taxon>Micrococcales</taxon>
        <taxon>Microbacteriaceae</taxon>
        <taxon>Leifsonia</taxon>
    </lineage>
</organism>
<comment type="similarity">
    <text evidence="7 10">Belongs to the fluoride channel Fluc/FEX (TC 1.A.43) family.</text>
</comment>
<dbReference type="Pfam" id="PF02537">
    <property type="entry name" value="CRCB"/>
    <property type="match status" value="1"/>
</dbReference>
<feature type="transmembrane region" description="Helical" evidence="10">
    <location>
        <begin position="78"/>
        <end position="98"/>
    </location>
</feature>
<evidence type="ECO:0000313" key="11">
    <source>
        <dbReference type="EMBL" id="NYK09716.1"/>
    </source>
</evidence>
<keyword evidence="5 10" id="KW-0472">Membrane</keyword>
<evidence type="ECO:0000256" key="8">
    <source>
        <dbReference type="ARBA" id="ARBA00035585"/>
    </source>
</evidence>
<keyword evidence="6 10" id="KW-0407">Ion channel</keyword>
<comment type="caution">
    <text evidence="11">The sequence shown here is derived from an EMBL/GenBank/DDBJ whole genome shotgun (WGS) entry which is preliminary data.</text>
</comment>
<gene>
    <name evidence="10" type="primary">fluC</name>
    <name evidence="10" type="synonym">crcB</name>
    <name evidence="11" type="ORF">HNR14_001597</name>
</gene>
<evidence type="ECO:0000256" key="1">
    <source>
        <dbReference type="ARBA" id="ARBA00004651"/>
    </source>
</evidence>
<evidence type="ECO:0000256" key="2">
    <source>
        <dbReference type="ARBA" id="ARBA00022475"/>
    </source>
</evidence>
<feature type="transmembrane region" description="Helical" evidence="10">
    <location>
        <begin position="113"/>
        <end position="137"/>
    </location>
</feature>
<keyword evidence="12" id="KW-1185">Reference proteome</keyword>
<dbReference type="GO" id="GO:0062054">
    <property type="term" value="F:fluoride channel activity"/>
    <property type="evidence" value="ECO:0007669"/>
    <property type="project" value="UniProtKB-UniRule"/>
</dbReference>
<feature type="binding site" evidence="10">
    <location>
        <position position="91"/>
    </location>
    <ligand>
        <name>Na(+)</name>
        <dbReference type="ChEBI" id="CHEBI:29101"/>
        <note>structural</note>
    </ligand>
</feature>
<dbReference type="PANTHER" id="PTHR28259:SF1">
    <property type="entry name" value="FLUORIDE EXPORT PROTEIN 1-RELATED"/>
    <property type="match status" value="1"/>
</dbReference>
<dbReference type="InterPro" id="IPR003691">
    <property type="entry name" value="FluC"/>
</dbReference>
<dbReference type="RefSeq" id="WP_179700629.1">
    <property type="nucleotide sequence ID" value="NZ_JACCHJ010000001.1"/>
</dbReference>
<dbReference type="HAMAP" id="MF_00454">
    <property type="entry name" value="FluC"/>
    <property type="match status" value="1"/>
</dbReference>
<feature type="transmembrane region" description="Helical" evidence="10">
    <location>
        <begin position="45"/>
        <end position="66"/>
    </location>
</feature>